<dbReference type="SUPFAM" id="SSF52200">
    <property type="entry name" value="Toll/Interleukin receptor TIR domain"/>
    <property type="match status" value="1"/>
</dbReference>
<organism evidence="2 3">
    <name type="scientific">Mesorhizobium loti R88b</name>
    <dbReference type="NCBI Taxonomy" id="935548"/>
    <lineage>
        <taxon>Bacteria</taxon>
        <taxon>Pseudomonadati</taxon>
        <taxon>Pseudomonadota</taxon>
        <taxon>Alphaproteobacteria</taxon>
        <taxon>Hyphomicrobiales</taxon>
        <taxon>Phyllobacteriaceae</taxon>
        <taxon>Mesorhizobium</taxon>
    </lineage>
</organism>
<keyword evidence="2" id="KW-0675">Receptor</keyword>
<sequence length="338" mass="38173">MKEFDLFLSHNGVDKTWVEHLATVVEADRNGSLLKVFFDKWDIPPGGDIPLELEQGLQNSRYIGLVLSPEALLSDWVSLERSTAIYSDPRAKQRSLIPLLRRDCEIPSMLARLNMIDFRHNVDFDAGVAKLVAHLRGLPSIRGNTSSPGELHLREDVALFRRQRVIFERPAFETPCIWELFLRELKEAADMTLAALNTGSLYSRDKTLLASFPGRNEYITPQFREVFAAIANLVVKMKRDVVEFEALFMSVVSGYRHHLNFYAMLVSSAGSTSSDNVQSMVDFMDRIDSGRNQILSLLNTLLDPSGGERFSPIELSSEIIRKGQFGGADRIKEALHWS</sequence>
<proteinExistence type="predicted"/>
<dbReference type="Proteomes" id="UP000503017">
    <property type="component" value="Chromosome"/>
</dbReference>
<accession>A0A6M7WL31</accession>
<reference evidence="2 3" key="1">
    <citation type="submission" date="2018-10" db="EMBL/GenBank/DDBJ databases">
        <authorList>
            <person name="Perry B.J."/>
            <person name="Sullivan J.T."/>
            <person name="Murphy R.J.T."/>
            <person name="Ramsay J.P."/>
            <person name="Ronson C.W."/>
        </authorList>
    </citation>
    <scope>NUCLEOTIDE SEQUENCE [LARGE SCALE GENOMIC DNA]</scope>
    <source>
        <strain evidence="2 3">R88b</strain>
    </source>
</reference>
<protein>
    <submittedName>
        <fullName evidence="2">Toll/interleukin-1 receptor domain-containing protein</fullName>
    </submittedName>
</protein>
<dbReference type="PROSITE" id="PS50104">
    <property type="entry name" value="TIR"/>
    <property type="match status" value="1"/>
</dbReference>
<dbReference type="RefSeq" id="WP_027029711.1">
    <property type="nucleotide sequence ID" value="NZ_CP033367.1"/>
</dbReference>
<feature type="domain" description="TIR" evidence="1">
    <location>
        <begin position="2"/>
        <end position="139"/>
    </location>
</feature>
<dbReference type="SMART" id="SM00255">
    <property type="entry name" value="TIR"/>
    <property type="match status" value="1"/>
</dbReference>
<dbReference type="InterPro" id="IPR035897">
    <property type="entry name" value="Toll_tir_struct_dom_sf"/>
</dbReference>
<evidence type="ECO:0000313" key="3">
    <source>
        <dbReference type="Proteomes" id="UP000503017"/>
    </source>
</evidence>
<dbReference type="Pfam" id="PF13676">
    <property type="entry name" value="TIR_2"/>
    <property type="match status" value="1"/>
</dbReference>
<gene>
    <name evidence="2" type="ORF">EB235_17960</name>
</gene>
<dbReference type="AlphaFoldDB" id="A0A6M7WL31"/>
<evidence type="ECO:0000313" key="2">
    <source>
        <dbReference type="EMBL" id="QKD03152.1"/>
    </source>
</evidence>
<evidence type="ECO:0000259" key="1">
    <source>
        <dbReference type="PROSITE" id="PS50104"/>
    </source>
</evidence>
<dbReference type="EMBL" id="CP033367">
    <property type="protein sequence ID" value="QKD03152.1"/>
    <property type="molecule type" value="Genomic_DNA"/>
</dbReference>
<dbReference type="GO" id="GO:0007165">
    <property type="term" value="P:signal transduction"/>
    <property type="evidence" value="ECO:0007669"/>
    <property type="project" value="InterPro"/>
</dbReference>
<dbReference type="Gene3D" id="3.40.50.10140">
    <property type="entry name" value="Toll/interleukin-1 receptor homology (TIR) domain"/>
    <property type="match status" value="1"/>
</dbReference>
<dbReference type="InterPro" id="IPR000157">
    <property type="entry name" value="TIR_dom"/>
</dbReference>
<name>A0A6M7WL31_RHILI</name>